<keyword evidence="4 6" id="KW-0472">Membrane</keyword>
<feature type="transmembrane region" description="Helical" evidence="6">
    <location>
        <begin position="196"/>
        <end position="219"/>
    </location>
</feature>
<name>I0YQD2_COCSC</name>
<keyword evidence="3 6" id="KW-1133">Transmembrane helix</keyword>
<dbReference type="InterPro" id="IPR011701">
    <property type="entry name" value="MFS"/>
</dbReference>
<dbReference type="InterPro" id="IPR036259">
    <property type="entry name" value="MFS_trans_sf"/>
</dbReference>
<dbReference type="Gene3D" id="1.20.1250.20">
    <property type="entry name" value="MFS general substrate transporter like domains"/>
    <property type="match status" value="2"/>
</dbReference>
<keyword evidence="2 6" id="KW-0812">Transmembrane</keyword>
<dbReference type="GO" id="GO:0016020">
    <property type="term" value="C:membrane"/>
    <property type="evidence" value="ECO:0007669"/>
    <property type="project" value="UniProtKB-SubCell"/>
</dbReference>
<evidence type="ECO:0000313" key="9">
    <source>
        <dbReference type="Proteomes" id="UP000007264"/>
    </source>
</evidence>
<dbReference type="InterPro" id="IPR020846">
    <property type="entry name" value="MFS_dom"/>
</dbReference>
<proteinExistence type="inferred from homology"/>
<feature type="transmembrane region" description="Helical" evidence="6">
    <location>
        <begin position="67"/>
        <end position="85"/>
    </location>
</feature>
<evidence type="ECO:0000256" key="3">
    <source>
        <dbReference type="ARBA" id="ARBA00022989"/>
    </source>
</evidence>
<dbReference type="PANTHER" id="PTHR11662">
    <property type="entry name" value="SOLUTE CARRIER FAMILY 17"/>
    <property type="match status" value="1"/>
</dbReference>
<dbReference type="PROSITE" id="PS50850">
    <property type="entry name" value="MFS"/>
    <property type="match status" value="1"/>
</dbReference>
<dbReference type="GO" id="GO:0022857">
    <property type="term" value="F:transmembrane transporter activity"/>
    <property type="evidence" value="ECO:0007669"/>
    <property type="project" value="InterPro"/>
</dbReference>
<protein>
    <submittedName>
        <fullName evidence="8">Major facilitator superfamily transporter</fullName>
    </submittedName>
</protein>
<dbReference type="PANTHER" id="PTHR11662:SF446">
    <property type="entry name" value="SODIUM-DEPENDENT PHOSPHATE TRANSPORT PROTEIN 1, CHLOROPLASTIC"/>
    <property type="match status" value="1"/>
</dbReference>
<dbReference type="RefSeq" id="XP_005645145.1">
    <property type="nucleotide sequence ID" value="XM_005645088.1"/>
</dbReference>
<dbReference type="eggNOG" id="KOG2532">
    <property type="taxonomic scope" value="Eukaryota"/>
</dbReference>
<dbReference type="Pfam" id="PF07690">
    <property type="entry name" value="MFS_1"/>
    <property type="match status" value="1"/>
</dbReference>
<accession>I0YQD2</accession>
<sequence>MALASAHRVTFSVLAVPLQQELGLSLPQMGILQSAVLAGYILGQASTSFIPLGIVADRIGGTPVMHVSIFLWSCVTGLTSFVRGAPQSLQFPALLIARVTLGLGQSCIMPATSAMAAKWVPHQYRARAMSFVYAAFSLGMVAGLVCFPAVAAPFGWPTALVVFAAGGIAWGASAVGGMVAGWLADHLQESHQWKPARVRAFIQTVATIGPAVSLIPLILAKNSCGLHLAVACLTAFMGLQAFAYSGFHAYVQEVAPSDAGKLLGLSNSASTLVGMAGNVVTGGMAASSWGYSGLFAVTAVLYTGSCLTWNACMKGQPLNLNLV</sequence>
<feature type="transmembrane region" description="Helical" evidence="6">
    <location>
        <begin position="291"/>
        <end position="312"/>
    </location>
</feature>
<dbReference type="GeneID" id="17038577"/>
<feature type="transmembrane region" description="Helical" evidence="6">
    <location>
        <begin position="225"/>
        <end position="250"/>
    </location>
</feature>
<dbReference type="OrthoDB" id="2985014at2759"/>
<feature type="transmembrane region" description="Helical" evidence="6">
    <location>
        <begin position="31"/>
        <end position="55"/>
    </location>
</feature>
<evidence type="ECO:0000256" key="5">
    <source>
        <dbReference type="ARBA" id="ARBA00024362"/>
    </source>
</evidence>
<feature type="transmembrane region" description="Helical" evidence="6">
    <location>
        <begin position="160"/>
        <end position="184"/>
    </location>
</feature>
<feature type="transmembrane region" description="Helical" evidence="6">
    <location>
        <begin position="131"/>
        <end position="154"/>
    </location>
</feature>
<keyword evidence="9" id="KW-1185">Reference proteome</keyword>
<dbReference type="Proteomes" id="UP000007264">
    <property type="component" value="Unassembled WGS sequence"/>
</dbReference>
<evidence type="ECO:0000256" key="6">
    <source>
        <dbReference type="SAM" id="Phobius"/>
    </source>
</evidence>
<organism evidence="8 9">
    <name type="scientific">Coccomyxa subellipsoidea (strain C-169)</name>
    <name type="common">Green microalga</name>
    <dbReference type="NCBI Taxonomy" id="574566"/>
    <lineage>
        <taxon>Eukaryota</taxon>
        <taxon>Viridiplantae</taxon>
        <taxon>Chlorophyta</taxon>
        <taxon>core chlorophytes</taxon>
        <taxon>Trebouxiophyceae</taxon>
        <taxon>Trebouxiophyceae incertae sedis</taxon>
        <taxon>Coccomyxaceae</taxon>
        <taxon>Coccomyxa</taxon>
        <taxon>Coccomyxa subellipsoidea</taxon>
    </lineage>
</organism>
<comment type="caution">
    <text evidence="8">The sequence shown here is derived from an EMBL/GenBank/DDBJ whole genome shotgun (WGS) entry which is preliminary data.</text>
</comment>
<evidence type="ECO:0000256" key="1">
    <source>
        <dbReference type="ARBA" id="ARBA00004141"/>
    </source>
</evidence>
<dbReference type="AlphaFoldDB" id="I0YQD2"/>
<evidence type="ECO:0000256" key="2">
    <source>
        <dbReference type="ARBA" id="ARBA00022692"/>
    </source>
</evidence>
<feature type="transmembrane region" description="Helical" evidence="6">
    <location>
        <begin position="262"/>
        <end position="285"/>
    </location>
</feature>
<dbReference type="SUPFAM" id="SSF103473">
    <property type="entry name" value="MFS general substrate transporter"/>
    <property type="match status" value="1"/>
</dbReference>
<dbReference type="InterPro" id="IPR050382">
    <property type="entry name" value="MFS_Na/Anion_cotransporter"/>
</dbReference>
<reference evidence="8 9" key="1">
    <citation type="journal article" date="2012" name="Genome Biol.">
        <title>The genome of the polar eukaryotic microalga coccomyxa subellipsoidea reveals traits of cold adaptation.</title>
        <authorList>
            <person name="Blanc G."/>
            <person name="Agarkova I."/>
            <person name="Grimwood J."/>
            <person name="Kuo A."/>
            <person name="Brueggeman A."/>
            <person name="Dunigan D."/>
            <person name="Gurnon J."/>
            <person name="Ladunga I."/>
            <person name="Lindquist E."/>
            <person name="Lucas S."/>
            <person name="Pangilinan J."/>
            <person name="Proschold T."/>
            <person name="Salamov A."/>
            <person name="Schmutz J."/>
            <person name="Weeks D."/>
            <person name="Yamada T."/>
            <person name="Claverie J.M."/>
            <person name="Grigoriev I."/>
            <person name="Van Etten J."/>
            <person name="Lomsadze A."/>
            <person name="Borodovsky M."/>
        </authorList>
    </citation>
    <scope>NUCLEOTIDE SEQUENCE [LARGE SCALE GENOMIC DNA]</scope>
    <source>
        <strain evidence="8 9">C-169</strain>
    </source>
</reference>
<feature type="domain" description="Major facilitator superfamily (MFS) profile" evidence="7">
    <location>
        <begin position="1"/>
        <end position="323"/>
    </location>
</feature>
<evidence type="ECO:0000259" key="7">
    <source>
        <dbReference type="PROSITE" id="PS50850"/>
    </source>
</evidence>
<comment type="similarity">
    <text evidence="5">Belongs to the major facilitator superfamily. Sodium/anion cotransporter (TC 2.A.1.14) family.</text>
</comment>
<comment type="subcellular location">
    <subcellularLocation>
        <location evidence="1">Membrane</location>
        <topology evidence="1">Multi-pass membrane protein</topology>
    </subcellularLocation>
</comment>
<dbReference type="KEGG" id="csl:COCSUDRAFT_25337"/>
<dbReference type="EMBL" id="AGSI01000015">
    <property type="protein sequence ID" value="EIE20601.1"/>
    <property type="molecule type" value="Genomic_DNA"/>
</dbReference>
<evidence type="ECO:0000313" key="8">
    <source>
        <dbReference type="EMBL" id="EIE20601.1"/>
    </source>
</evidence>
<gene>
    <name evidence="8" type="ORF">COCSUDRAFT_25337</name>
</gene>
<feature type="transmembrane region" description="Helical" evidence="6">
    <location>
        <begin position="91"/>
        <end position="111"/>
    </location>
</feature>
<evidence type="ECO:0000256" key="4">
    <source>
        <dbReference type="ARBA" id="ARBA00023136"/>
    </source>
</evidence>